<dbReference type="PANTHER" id="PTHR42954">
    <property type="entry name" value="FE(2+) TRANSPORT PROTEIN A"/>
    <property type="match status" value="1"/>
</dbReference>
<keyword evidence="4" id="KW-1185">Reference proteome</keyword>
<evidence type="ECO:0000313" key="3">
    <source>
        <dbReference type="EMBL" id="GAA5110269.1"/>
    </source>
</evidence>
<organism evidence="3 4">
    <name type="scientific">Orbus sasakiae</name>
    <dbReference type="NCBI Taxonomy" id="1078475"/>
    <lineage>
        <taxon>Bacteria</taxon>
        <taxon>Pseudomonadati</taxon>
        <taxon>Pseudomonadota</taxon>
        <taxon>Gammaproteobacteria</taxon>
        <taxon>Orbales</taxon>
        <taxon>Orbaceae</taxon>
        <taxon>Orbus</taxon>
    </lineage>
</organism>
<dbReference type="SUPFAM" id="SSF50037">
    <property type="entry name" value="C-terminal domain of transcriptional repressors"/>
    <property type="match status" value="1"/>
</dbReference>
<accession>A0ABP9NC95</accession>
<dbReference type="InterPro" id="IPR052713">
    <property type="entry name" value="FeoA"/>
</dbReference>
<dbReference type="EMBL" id="BAABHY010000001">
    <property type="protein sequence ID" value="GAA5110269.1"/>
    <property type="molecule type" value="Genomic_DNA"/>
</dbReference>
<dbReference type="PANTHER" id="PTHR42954:SF2">
    <property type="entry name" value="FE(2+) TRANSPORT PROTEIN A"/>
    <property type="match status" value="1"/>
</dbReference>
<dbReference type="RefSeq" id="WP_345490408.1">
    <property type="nucleotide sequence ID" value="NZ_BAABHY010000001.1"/>
</dbReference>
<keyword evidence="1" id="KW-0408">Iron</keyword>
<name>A0ABP9NC95_9GAMM</name>
<reference evidence="4" key="1">
    <citation type="journal article" date="2019" name="Int. J. Syst. Evol. Microbiol.">
        <title>The Global Catalogue of Microorganisms (GCM) 10K type strain sequencing project: providing services to taxonomists for standard genome sequencing and annotation.</title>
        <authorList>
            <consortium name="The Broad Institute Genomics Platform"/>
            <consortium name="The Broad Institute Genome Sequencing Center for Infectious Disease"/>
            <person name="Wu L."/>
            <person name="Ma J."/>
        </authorList>
    </citation>
    <scope>NUCLEOTIDE SEQUENCE [LARGE SCALE GENOMIC DNA]</scope>
    <source>
        <strain evidence="4">JCM 18050</strain>
    </source>
</reference>
<comment type="caution">
    <text evidence="3">The sequence shown here is derived from an EMBL/GenBank/DDBJ whole genome shotgun (WGS) entry which is preliminary data.</text>
</comment>
<proteinExistence type="predicted"/>
<dbReference type="InterPro" id="IPR008988">
    <property type="entry name" value="Transcriptional_repressor_C"/>
</dbReference>
<dbReference type="Gene3D" id="2.30.30.90">
    <property type="match status" value="1"/>
</dbReference>
<feature type="domain" description="Ferrous iron transporter FeoA-like" evidence="2">
    <location>
        <begin position="6"/>
        <end position="79"/>
    </location>
</feature>
<evidence type="ECO:0000259" key="2">
    <source>
        <dbReference type="SMART" id="SM00899"/>
    </source>
</evidence>
<dbReference type="Pfam" id="PF04023">
    <property type="entry name" value="FeoA"/>
    <property type="match status" value="1"/>
</dbReference>
<dbReference type="Proteomes" id="UP001500171">
    <property type="component" value="Unassembled WGS sequence"/>
</dbReference>
<dbReference type="SMART" id="SM00899">
    <property type="entry name" value="FeoA"/>
    <property type="match status" value="1"/>
</dbReference>
<protein>
    <submittedName>
        <fullName evidence="3">FeoA family protein</fullName>
    </submittedName>
</protein>
<dbReference type="InterPro" id="IPR007167">
    <property type="entry name" value="Fe-transptr_FeoA-like"/>
</dbReference>
<evidence type="ECO:0000313" key="4">
    <source>
        <dbReference type="Proteomes" id="UP001500171"/>
    </source>
</evidence>
<gene>
    <name evidence="3" type="ORF">GCM10023211_14550</name>
</gene>
<evidence type="ECO:0000256" key="1">
    <source>
        <dbReference type="ARBA" id="ARBA00023004"/>
    </source>
</evidence>
<sequence length="82" mass="9015">MSTSELTLDRLAFGKEAVIAKLLPESLPFRRKLLAMGITPGCKVSIVRSAPLGDPLEIKMRGFFLCLRRQEAASIAVVEVEK</sequence>
<dbReference type="InterPro" id="IPR038157">
    <property type="entry name" value="FeoA_core_dom"/>
</dbReference>